<accession>A0A8S1QN09</accession>
<keyword evidence="3" id="KW-1185">Reference proteome</keyword>
<evidence type="ECO:0000256" key="1">
    <source>
        <dbReference type="SAM" id="MobiDB-lite"/>
    </source>
</evidence>
<organism evidence="2 3">
    <name type="scientific">Paramecium sonneborni</name>
    <dbReference type="NCBI Taxonomy" id="65129"/>
    <lineage>
        <taxon>Eukaryota</taxon>
        <taxon>Sar</taxon>
        <taxon>Alveolata</taxon>
        <taxon>Ciliophora</taxon>
        <taxon>Intramacronucleata</taxon>
        <taxon>Oligohymenophorea</taxon>
        <taxon>Peniculida</taxon>
        <taxon>Parameciidae</taxon>
        <taxon>Paramecium</taxon>
    </lineage>
</organism>
<evidence type="ECO:0000313" key="2">
    <source>
        <dbReference type="EMBL" id="CAD8116906.1"/>
    </source>
</evidence>
<proteinExistence type="predicted"/>
<feature type="compositionally biased region" description="Polar residues" evidence="1">
    <location>
        <begin position="94"/>
        <end position="104"/>
    </location>
</feature>
<comment type="caution">
    <text evidence="2">The sequence shown here is derived from an EMBL/GenBank/DDBJ whole genome shotgun (WGS) entry which is preliminary data.</text>
</comment>
<name>A0A8S1QN09_9CILI</name>
<protein>
    <submittedName>
        <fullName evidence="2">Uncharacterized protein</fullName>
    </submittedName>
</protein>
<dbReference type="AlphaFoldDB" id="A0A8S1QN09"/>
<feature type="region of interest" description="Disordered" evidence="1">
    <location>
        <begin position="1"/>
        <end position="60"/>
    </location>
</feature>
<feature type="compositionally biased region" description="Polar residues" evidence="1">
    <location>
        <begin position="18"/>
        <end position="27"/>
    </location>
</feature>
<dbReference type="Proteomes" id="UP000692954">
    <property type="component" value="Unassembled WGS sequence"/>
</dbReference>
<feature type="region of interest" description="Disordered" evidence="1">
    <location>
        <begin position="92"/>
        <end position="116"/>
    </location>
</feature>
<evidence type="ECO:0000313" key="3">
    <source>
        <dbReference type="Proteomes" id="UP000692954"/>
    </source>
</evidence>
<sequence>MKDLQEESPKKPLPFQRLVTTANINRRFNSKKSSNPKTPNSVEKEDYETQEIENKRMSQTNVRKMLHPTLDDEFLGSTKIWVPGFLSKTRNIHQHTQSQRGQRNQNKRFHTDSLVS</sequence>
<gene>
    <name evidence="2" type="ORF">PSON_ATCC_30995.1.T1120098</name>
</gene>
<dbReference type="EMBL" id="CAJJDN010000112">
    <property type="protein sequence ID" value="CAD8116906.1"/>
    <property type="molecule type" value="Genomic_DNA"/>
</dbReference>
<feature type="compositionally biased region" description="Basic and acidic residues" evidence="1">
    <location>
        <begin position="1"/>
        <end position="10"/>
    </location>
</feature>
<feature type="compositionally biased region" description="Low complexity" evidence="1">
    <location>
        <begin position="31"/>
        <end position="41"/>
    </location>
</feature>
<reference evidence="2" key="1">
    <citation type="submission" date="2021-01" db="EMBL/GenBank/DDBJ databases">
        <authorList>
            <consortium name="Genoscope - CEA"/>
            <person name="William W."/>
        </authorList>
    </citation>
    <scope>NUCLEOTIDE SEQUENCE</scope>
</reference>